<sequence>MDEDRQRDCAICGQPGQRTKRTSKDRLVSWLLELWTGGRERYARYSCQRCNWTTLLRRPVRRSEQ</sequence>
<accession>A0A6J4N1W9</accession>
<name>A0A6J4N1W9_9CHLR</name>
<protein>
    <submittedName>
        <fullName evidence="1">Uncharacterized protein</fullName>
    </submittedName>
</protein>
<gene>
    <name evidence="1" type="ORF">AVDCRST_MAG93-8673</name>
</gene>
<evidence type="ECO:0000313" key="1">
    <source>
        <dbReference type="EMBL" id="CAA9374188.1"/>
    </source>
</evidence>
<proteinExistence type="predicted"/>
<dbReference type="EMBL" id="CADCTR010002917">
    <property type="protein sequence ID" value="CAA9374188.1"/>
    <property type="molecule type" value="Genomic_DNA"/>
</dbReference>
<reference evidence="1" key="1">
    <citation type="submission" date="2020-02" db="EMBL/GenBank/DDBJ databases">
        <authorList>
            <person name="Meier V. D."/>
        </authorList>
    </citation>
    <scope>NUCLEOTIDE SEQUENCE</scope>
    <source>
        <strain evidence="1">AVDCRST_MAG93</strain>
    </source>
</reference>
<organism evidence="1">
    <name type="scientific">uncultured Chloroflexia bacterium</name>
    <dbReference type="NCBI Taxonomy" id="1672391"/>
    <lineage>
        <taxon>Bacteria</taxon>
        <taxon>Bacillati</taxon>
        <taxon>Chloroflexota</taxon>
        <taxon>Chloroflexia</taxon>
        <taxon>environmental samples</taxon>
    </lineage>
</organism>
<dbReference type="AlphaFoldDB" id="A0A6J4N1W9"/>